<dbReference type="EMBL" id="CAJJDO010000048">
    <property type="protein sequence ID" value="CAD8167809.1"/>
    <property type="molecule type" value="Genomic_DNA"/>
</dbReference>
<comment type="caution">
    <text evidence="1">The sequence shown here is derived from an EMBL/GenBank/DDBJ whole genome shotgun (WGS) entry which is preliminary data.</text>
</comment>
<keyword evidence="2" id="KW-1185">Reference proteome</keyword>
<sequence>MNKIIHSWLKDIIYKLQKFMFNLHTQVSQIKKQYNESSNYRENQQVQKNDLRMIYLRNNLHLIKCQHHQTKTQDLVRFCHRSFQLKIQSLPDQSCQIFIFNLNYSSISLQNQQYQIKLNKTLSTQPNQKLQKLNYQLTYYMIVLIYIYNCQTNIIMQIAFQQLGEYNCQTCDTNYDFCPSCPSTRNLNIDEEGVNVTVCQCQQIFLDIGGQECLQCLSNCVNCDPNDPSKCISCGNEELTYRVLDSNQTCICKEGVYIQFFKHF</sequence>
<organism evidence="1 2">
    <name type="scientific">Paramecium pentaurelia</name>
    <dbReference type="NCBI Taxonomy" id="43138"/>
    <lineage>
        <taxon>Eukaryota</taxon>
        <taxon>Sar</taxon>
        <taxon>Alveolata</taxon>
        <taxon>Ciliophora</taxon>
        <taxon>Intramacronucleata</taxon>
        <taxon>Oligohymenophorea</taxon>
        <taxon>Peniculida</taxon>
        <taxon>Parameciidae</taxon>
        <taxon>Paramecium</taxon>
    </lineage>
</organism>
<evidence type="ECO:0000313" key="2">
    <source>
        <dbReference type="Proteomes" id="UP000689195"/>
    </source>
</evidence>
<accession>A0A8S1UW53</accession>
<gene>
    <name evidence="1" type="ORF">PPENT_87.1.T0480004</name>
</gene>
<evidence type="ECO:0000313" key="1">
    <source>
        <dbReference type="EMBL" id="CAD8167809.1"/>
    </source>
</evidence>
<dbReference type="Proteomes" id="UP000689195">
    <property type="component" value="Unassembled WGS sequence"/>
</dbReference>
<reference evidence="1" key="1">
    <citation type="submission" date="2021-01" db="EMBL/GenBank/DDBJ databases">
        <authorList>
            <consortium name="Genoscope - CEA"/>
            <person name="William W."/>
        </authorList>
    </citation>
    <scope>NUCLEOTIDE SEQUENCE</scope>
</reference>
<proteinExistence type="predicted"/>
<protein>
    <submittedName>
        <fullName evidence="1">Uncharacterized protein</fullName>
    </submittedName>
</protein>
<name>A0A8S1UW53_9CILI</name>
<dbReference type="AlphaFoldDB" id="A0A8S1UW53"/>